<protein>
    <submittedName>
        <fullName evidence="5">Imelysin</fullName>
    </submittedName>
</protein>
<name>A0A0N1JRY0_9NEIS</name>
<dbReference type="Gene3D" id="1.20.1420.20">
    <property type="entry name" value="M75 peptidase, HXXE motif"/>
    <property type="match status" value="1"/>
</dbReference>
<dbReference type="OrthoDB" id="8591749at2"/>
<comment type="subcellular location">
    <subcellularLocation>
        <location evidence="1">Cell envelope</location>
    </subcellularLocation>
</comment>
<dbReference type="Proteomes" id="UP000037939">
    <property type="component" value="Unassembled WGS sequence"/>
</dbReference>
<keyword evidence="6" id="KW-1185">Reference proteome</keyword>
<feature type="chain" id="PRO_5005875098" evidence="3">
    <location>
        <begin position="24"/>
        <end position="345"/>
    </location>
</feature>
<dbReference type="InterPro" id="IPR018976">
    <property type="entry name" value="Imelysin-like"/>
</dbReference>
<organism evidence="5 6">
    <name type="scientific">Amantichitinum ursilacus</name>
    <dbReference type="NCBI Taxonomy" id="857265"/>
    <lineage>
        <taxon>Bacteria</taxon>
        <taxon>Pseudomonadati</taxon>
        <taxon>Pseudomonadota</taxon>
        <taxon>Betaproteobacteria</taxon>
        <taxon>Neisseriales</taxon>
        <taxon>Chitinibacteraceae</taxon>
        <taxon>Amantichitinum</taxon>
    </lineage>
</organism>
<dbReference type="InterPro" id="IPR038352">
    <property type="entry name" value="Imelysin_sf"/>
</dbReference>
<dbReference type="GO" id="GO:0030313">
    <property type="term" value="C:cell envelope"/>
    <property type="evidence" value="ECO:0007669"/>
    <property type="project" value="UniProtKB-SubCell"/>
</dbReference>
<evidence type="ECO:0000313" key="6">
    <source>
        <dbReference type="Proteomes" id="UP000037939"/>
    </source>
</evidence>
<evidence type="ECO:0000256" key="3">
    <source>
        <dbReference type="SAM" id="SignalP"/>
    </source>
</evidence>
<comment type="caution">
    <text evidence="5">The sequence shown here is derived from an EMBL/GenBank/DDBJ whole genome shotgun (WGS) entry which is preliminary data.</text>
</comment>
<dbReference type="Pfam" id="PF09375">
    <property type="entry name" value="Peptidase_M75"/>
    <property type="match status" value="1"/>
</dbReference>
<dbReference type="EMBL" id="LAQT01000026">
    <property type="protein sequence ID" value="KPC50810.1"/>
    <property type="molecule type" value="Genomic_DNA"/>
</dbReference>
<accession>A0A0N1JRY0</accession>
<feature type="domain" description="Imelysin-like" evidence="4">
    <location>
        <begin position="41"/>
        <end position="310"/>
    </location>
</feature>
<evidence type="ECO:0000259" key="4">
    <source>
        <dbReference type="Pfam" id="PF09375"/>
    </source>
</evidence>
<sequence length="345" mass="37181">MKVRLLALTLTGAALLAAQPAHAAPMQTTALAQSLLDDVALPAQKRLVEATQTLAQRMTDVCATPDAEHLAAAQSAWRSADQIWRGMETLRIGPNRQQDALRQFEPWPLDEAVLAQNIQRTPADPDSPQAVYESALLPAGGNGLPALEYLLFSGRFKTAPALSKPQQCQFGRWVANGMARRAQTLALEWNTLRTGFGYNATLQTPYLIEALGNAVAGIKELGQRQLAQGHTDPVQADLRGWRSGSGKANLEAGLNSIENTLLGAPSGLGFDDLLASRGDVSTGPQLQEKIINVRLALAALPVGFEQQPGQWRGEMFSVQARLDELADFLRGPFVDALGFPFKTAQ</sequence>
<evidence type="ECO:0000256" key="1">
    <source>
        <dbReference type="ARBA" id="ARBA00004196"/>
    </source>
</evidence>
<evidence type="ECO:0000313" key="5">
    <source>
        <dbReference type="EMBL" id="KPC50810.1"/>
    </source>
</evidence>
<dbReference type="AlphaFoldDB" id="A0A0N1JRY0"/>
<dbReference type="STRING" id="857265.WG78_15980"/>
<feature type="signal peptide" evidence="3">
    <location>
        <begin position="1"/>
        <end position="23"/>
    </location>
</feature>
<gene>
    <name evidence="5" type="ORF">WG78_15980</name>
</gene>
<evidence type="ECO:0000256" key="2">
    <source>
        <dbReference type="ARBA" id="ARBA00022729"/>
    </source>
</evidence>
<reference evidence="5 6" key="1">
    <citation type="submission" date="2015-07" db="EMBL/GenBank/DDBJ databases">
        <title>Draft genome sequence of the Amantichitinum ursilacus IGB-41, a new chitin-degrading bacterium.</title>
        <authorList>
            <person name="Kirstahler P."/>
            <person name="Guenther M."/>
            <person name="Grumaz C."/>
            <person name="Rupp S."/>
            <person name="Zibek S."/>
            <person name="Sohn K."/>
        </authorList>
    </citation>
    <scope>NUCLEOTIDE SEQUENCE [LARGE SCALE GENOMIC DNA]</scope>
    <source>
        <strain evidence="5 6">IGB-41</strain>
    </source>
</reference>
<dbReference type="RefSeq" id="WP_053938812.1">
    <property type="nucleotide sequence ID" value="NZ_LAQT01000026.1"/>
</dbReference>
<proteinExistence type="predicted"/>
<keyword evidence="2 3" id="KW-0732">Signal</keyword>